<sequence length="66" mass="7986">MITKKVTIKLDERGTIQQIREIESEDELYAFSRKLRMYFEAGFIIISHDVREAMNDKLDKIYRNFQ</sequence>
<accession>A0A3G6NHM7</accession>
<proteinExistence type="predicted"/>
<organism evidence="1 2">
    <name type="scientific">Chryseobacterium carnipullorum</name>
    <dbReference type="NCBI Taxonomy" id="1124835"/>
    <lineage>
        <taxon>Bacteria</taxon>
        <taxon>Pseudomonadati</taxon>
        <taxon>Bacteroidota</taxon>
        <taxon>Flavobacteriia</taxon>
        <taxon>Flavobacteriales</taxon>
        <taxon>Weeksellaceae</taxon>
        <taxon>Chryseobacterium group</taxon>
        <taxon>Chryseobacterium</taxon>
    </lineage>
</organism>
<evidence type="ECO:0000313" key="1">
    <source>
        <dbReference type="EMBL" id="AZA49546.1"/>
    </source>
</evidence>
<dbReference type="AlphaFoldDB" id="A0A3G6NHM7"/>
<dbReference type="EMBL" id="CP033920">
    <property type="protein sequence ID" value="AZA49546.1"/>
    <property type="molecule type" value="Genomic_DNA"/>
</dbReference>
<gene>
    <name evidence="1" type="ORF">EG346_15780</name>
</gene>
<dbReference type="Proteomes" id="UP000273270">
    <property type="component" value="Chromosome"/>
</dbReference>
<evidence type="ECO:0000313" key="2">
    <source>
        <dbReference type="Proteomes" id="UP000273270"/>
    </source>
</evidence>
<protein>
    <submittedName>
        <fullName evidence="1">Uncharacterized protein</fullName>
    </submittedName>
</protein>
<dbReference type="KEGG" id="ccau:EG346_15780"/>
<dbReference type="RefSeq" id="WP_123879870.1">
    <property type="nucleotide sequence ID" value="NZ_CP033920.1"/>
</dbReference>
<keyword evidence="2" id="KW-1185">Reference proteome</keyword>
<name>A0A3G6NHM7_CHRCU</name>
<dbReference type="OrthoDB" id="9903953at2"/>
<reference evidence="2" key="1">
    <citation type="submission" date="2018-11" db="EMBL/GenBank/DDBJ databases">
        <title>Proposal to divide the Flavobacteriaceae and reorganize its genera based on Amino Acid Identity values calculated from whole genome sequences.</title>
        <authorList>
            <person name="Nicholson A.C."/>
            <person name="Gulvik C.A."/>
            <person name="Whitney A.M."/>
            <person name="Humrighouse B.W."/>
            <person name="Bell M."/>
            <person name="Holmes B."/>
            <person name="Steigerwalt A.G."/>
            <person name="Villarma A."/>
            <person name="Sheth M."/>
            <person name="Batra D."/>
            <person name="Pryor J."/>
            <person name="Bernardet J.-F."/>
            <person name="Hugo C."/>
            <person name="Kampfer P."/>
            <person name="Newman J."/>
            <person name="McQuiston J.R."/>
        </authorList>
    </citation>
    <scope>NUCLEOTIDE SEQUENCE [LARGE SCALE GENOMIC DNA]</scope>
    <source>
        <strain evidence="2">G0188</strain>
    </source>
</reference>